<organism evidence="2 3">
    <name type="scientific">Halovenus aranensis</name>
    <dbReference type="NCBI Taxonomy" id="890420"/>
    <lineage>
        <taxon>Archaea</taxon>
        <taxon>Methanobacteriati</taxon>
        <taxon>Methanobacteriota</taxon>
        <taxon>Stenosarchaea group</taxon>
        <taxon>Halobacteria</taxon>
        <taxon>Halobacteriales</taxon>
        <taxon>Haloarculaceae</taxon>
        <taxon>Halovenus</taxon>
    </lineage>
</organism>
<keyword evidence="3" id="KW-1185">Reference proteome</keyword>
<proteinExistence type="predicted"/>
<feature type="domain" description="DUF7838" evidence="1">
    <location>
        <begin position="1"/>
        <end position="54"/>
    </location>
</feature>
<evidence type="ECO:0000313" key="2">
    <source>
        <dbReference type="EMBL" id="SDJ31385.1"/>
    </source>
</evidence>
<dbReference type="AlphaFoldDB" id="A0A1G8SRK0"/>
<dbReference type="InterPro" id="IPR057160">
    <property type="entry name" value="DUF7838"/>
</dbReference>
<dbReference type="Proteomes" id="UP000198856">
    <property type="component" value="Unassembled WGS sequence"/>
</dbReference>
<reference evidence="2 3" key="1">
    <citation type="submission" date="2016-10" db="EMBL/GenBank/DDBJ databases">
        <authorList>
            <person name="de Groot N.N."/>
        </authorList>
    </citation>
    <scope>NUCLEOTIDE SEQUENCE [LARGE SCALE GENOMIC DNA]</scope>
    <source>
        <strain evidence="2 3">IBRC-M10015</strain>
    </source>
</reference>
<sequence length="54" mass="6035">MGMELDRECPNCGETGFWRTASMVVHIGEKVKWSCNECDYGFVTIDETVDTATA</sequence>
<accession>A0A1G8SRK0</accession>
<dbReference type="RefSeq" id="WP_176765207.1">
    <property type="nucleotide sequence ID" value="NZ_FNFC01000002.1"/>
</dbReference>
<dbReference type="Pfam" id="PF25208">
    <property type="entry name" value="DUF7838"/>
    <property type="match status" value="1"/>
</dbReference>
<evidence type="ECO:0000259" key="1">
    <source>
        <dbReference type="Pfam" id="PF25208"/>
    </source>
</evidence>
<name>A0A1G8SRK0_9EURY</name>
<gene>
    <name evidence="2" type="ORF">SAMN05216226_10293</name>
</gene>
<dbReference type="OrthoDB" id="280204at2157"/>
<dbReference type="EMBL" id="FNFC01000002">
    <property type="protein sequence ID" value="SDJ31385.1"/>
    <property type="molecule type" value="Genomic_DNA"/>
</dbReference>
<evidence type="ECO:0000313" key="3">
    <source>
        <dbReference type="Proteomes" id="UP000198856"/>
    </source>
</evidence>
<protein>
    <recommendedName>
        <fullName evidence="1">DUF7838 domain-containing protein</fullName>
    </recommendedName>
</protein>